<dbReference type="InterPro" id="IPR036259">
    <property type="entry name" value="MFS_trans_sf"/>
</dbReference>
<dbReference type="SUPFAM" id="SSF103473">
    <property type="entry name" value="MFS general substrate transporter"/>
    <property type="match status" value="1"/>
</dbReference>
<feature type="transmembrane region" description="Helical" evidence="8">
    <location>
        <begin position="231"/>
        <end position="250"/>
    </location>
</feature>
<feature type="transmembrane region" description="Helical" evidence="8">
    <location>
        <begin position="356"/>
        <end position="375"/>
    </location>
</feature>
<evidence type="ECO:0000256" key="1">
    <source>
        <dbReference type="ARBA" id="ARBA00004651"/>
    </source>
</evidence>
<evidence type="ECO:0000256" key="5">
    <source>
        <dbReference type="ARBA" id="ARBA00022989"/>
    </source>
</evidence>
<sequence>MSDASSDTPTPPPSPFRVPIFRAVWAASLMSNFGGQIQSVGAAWMMTSLAQSAQMVALVQTSAVLPFMLLALLGGAVADNFDRRKVMLVSQSFMLLVSAILSLFAWQGWLTPWLLLVFTFLIGCGMTMNGPAWQASVGEIVPRPQIPGAVALNSMGFNLARTAGPAIGGAVVAAAGAAAAFLFNTLSYLGLIAVLLRWRKPKAQRLLPREGVFVAMGAGLRYVAMSPNLRIVIGRSTAFGLCAGAIPAMMPLVARELIQGGPLTYGILLGAFGSGAVMGGLLTDRLRRRMTIETMIRLISLTLAAGTAVTALSHWLVLTILGLMLAGASWVLAFSTFNITIQLASPRWVVARALSVYQMASFGGMALGAWGLGVLADHQGVAFALLVAAAVQAGVILIGLMQPLPQVDDLNLDPLRQFQEPQLAVGIEPRSGPVVITIEHRIEQENIVVFLAAMTERRRIRRRDGARGWTLLRDLHEPELWVERYHVATWHDYIRHNLRRTHADAENSAAIHALHKPGTSPRVHRMIERQTGSLPSARRNEPVTIDPEMTDPARSA</sequence>
<keyword evidence="5 8" id="KW-1133">Transmembrane helix</keyword>
<evidence type="ECO:0000256" key="6">
    <source>
        <dbReference type="ARBA" id="ARBA00023136"/>
    </source>
</evidence>
<accession>A0A2A4FW53</accession>
<keyword evidence="3" id="KW-1003">Cell membrane</keyword>
<feature type="transmembrane region" description="Helical" evidence="8">
    <location>
        <begin position="56"/>
        <end position="76"/>
    </location>
</feature>
<keyword evidence="2" id="KW-0813">Transport</keyword>
<evidence type="ECO:0000259" key="9">
    <source>
        <dbReference type="PROSITE" id="PS50850"/>
    </source>
</evidence>
<name>A0A2A4FW53_9SPHN</name>
<dbReference type="AlphaFoldDB" id="A0A2A4FW53"/>
<evidence type="ECO:0000256" key="4">
    <source>
        <dbReference type="ARBA" id="ARBA00022692"/>
    </source>
</evidence>
<feature type="transmembrane region" description="Helical" evidence="8">
    <location>
        <begin position="262"/>
        <end position="283"/>
    </location>
</feature>
<dbReference type="CDD" id="cd06173">
    <property type="entry name" value="MFS_MefA_like"/>
    <property type="match status" value="1"/>
</dbReference>
<evidence type="ECO:0000256" key="3">
    <source>
        <dbReference type="ARBA" id="ARBA00022475"/>
    </source>
</evidence>
<keyword evidence="6 8" id="KW-0472">Membrane</keyword>
<organism evidence="10 11">
    <name type="scientific">Rhizorhabdus dicambivorans</name>
    <dbReference type="NCBI Taxonomy" id="1850238"/>
    <lineage>
        <taxon>Bacteria</taxon>
        <taxon>Pseudomonadati</taxon>
        <taxon>Pseudomonadota</taxon>
        <taxon>Alphaproteobacteria</taxon>
        <taxon>Sphingomonadales</taxon>
        <taxon>Sphingomonadaceae</taxon>
        <taxon>Rhizorhabdus</taxon>
    </lineage>
</organism>
<keyword evidence="11" id="KW-1185">Reference proteome</keyword>
<feature type="transmembrane region" description="Helical" evidence="8">
    <location>
        <begin position="88"/>
        <end position="106"/>
    </location>
</feature>
<feature type="transmembrane region" description="Helical" evidence="8">
    <location>
        <begin position="323"/>
        <end position="344"/>
    </location>
</feature>
<dbReference type="KEGG" id="rdi:CMV14_09300"/>
<dbReference type="GO" id="GO:0005886">
    <property type="term" value="C:plasma membrane"/>
    <property type="evidence" value="ECO:0007669"/>
    <property type="project" value="UniProtKB-SubCell"/>
</dbReference>
<feature type="region of interest" description="Disordered" evidence="7">
    <location>
        <begin position="529"/>
        <end position="556"/>
    </location>
</feature>
<proteinExistence type="predicted"/>
<dbReference type="Pfam" id="PF05977">
    <property type="entry name" value="MFS_3"/>
    <property type="match status" value="1"/>
</dbReference>
<dbReference type="InterPro" id="IPR010290">
    <property type="entry name" value="TM_effector"/>
</dbReference>
<evidence type="ECO:0000256" key="8">
    <source>
        <dbReference type="SAM" id="Phobius"/>
    </source>
</evidence>
<evidence type="ECO:0000256" key="2">
    <source>
        <dbReference type="ARBA" id="ARBA00022448"/>
    </source>
</evidence>
<keyword evidence="4 8" id="KW-0812">Transmembrane</keyword>
<evidence type="ECO:0000256" key="7">
    <source>
        <dbReference type="SAM" id="MobiDB-lite"/>
    </source>
</evidence>
<comment type="caution">
    <text evidence="10">The sequence shown here is derived from an EMBL/GenBank/DDBJ whole genome shotgun (WGS) entry which is preliminary data.</text>
</comment>
<feature type="transmembrane region" description="Helical" evidence="8">
    <location>
        <begin position="113"/>
        <end position="133"/>
    </location>
</feature>
<comment type="subcellular location">
    <subcellularLocation>
        <location evidence="1">Cell membrane</location>
        <topology evidence="1">Multi-pass membrane protein</topology>
    </subcellularLocation>
</comment>
<feature type="domain" description="Major facilitator superfamily (MFS) profile" evidence="9">
    <location>
        <begin position="20"/>
        <end position="406"/>
    </location>
</feature>
<dbReference type="Proteomes" id="UP000218934">
    <property type="component" value="Unassembled WGS sequence"/>
</dbReference>
<protein>
    <submittedName>
        <fullName evidence="10">MFS transporter</fullName>
    </submittedName>
</protein>
<feature type="transmembrane region" description="Helical" evidence="8">
    <location>
        <begin position="20"/>
        <end position="44"/>
    </location>
</feature>
<dbReference type="EMBL" id="NWUF01000013">
    <property type="protein sequence ID" value="PCE41668.1"/>
    <property type="molecule type" value="Genomic_DNA"/>
</dbReference>
<dbReference type="PANTHER" id="PTHR23513:SF11">
    <property type="entry name" value="STAPHYLOFERRIN A TRANSPORTER"/>
    <property type="match status" value="1"/>
</dbReference>
<dbReference type="GO" id="GO:0022857">
    <property type="term" value="F:transmembrane transporter activity"/>
    <property type="evidence" value="ECO:0007669"/>
    <property type="project" value="InterPro"/>
</dbReference>
<dbReference type="PROSITE" id="PS50850">
    <property type="entry name" value="MFS"/>
    <property type="match status" value="1"/>
</dbReference>
<feature type="transmembrane region" description="Helical" evidence="8">
    <location>
        <begin position="381"/>
        <end position="401"/>
    </location>
</feature>
<dbReference type="InterPro" id="IPR020846">
    <property type="entry name" value="MFS_dom"/>
</dbReference>
<evidence type="ECO:0000313" key="11">
    <source>
        <dbReference type="Proteomes" id="UP000218934"/>
    </source>
</evidence>
<dbReference type="PANTHER" id="PTHR23513">
    <property type="entry name" value="INTEGRAL MEMBRANE EFFLUX PROTEIN-RELATED"/>
    <property type="match status" value="1"/>
</dbReference>
<dbReference type="RefSeq" id="WP_066964444.1">
    <property type="nucleotide sequence ID" value="NZ_CP023449.1"/>
</dbReference>
<gene>
    <name evidence="10" type="ORF">COO09_14225</name>
</gene>
<feature type="transmembrane region" description="Helical" evidence="8">
    <location>
        <begin position="166"/>
        <end position="196"/>
    </location>
</feature>
<reference evidence="10 11" key="1">
    <citation type="submission" date="2017-09" db="EMBL/GenBank/DDBJ databases">
        <title>The Catabolism of 3,6-Dichlorosalicylic acid is Initiated by the Cytochrome P450 Monooxygenase DsmABC in Rhizorhabdus dicambivorans Ndbn-20.</title>
        <authorList>
            <person name="Na L."/>
        </authorList>
    </citation>
    <scope>NUCLEOTIDE SEQUENCE [LARGE SCALE GENOMIC DNA]</scope>
    <source>
        <strain evidence="10 11">Ndbn-20m</strain>
    </source>
</reference>
<dbReference type="Gene3D" id="1.20.1250.20">
    <property type="entry name" value="MFS general substrate transporter like domains"/>
    <property type="match status" value="1"/>
</dbReference>
<evidence type="ECO:0000313" key="10">
    <source>
        <dbReference type="EMBL" id="PCE41668.1"/>
    </source>
</evidence>
<dbReference type="OrthoDB" id="9809918at2"/>